<feature type="transmembrane region" description="Helical" evidence="6">
    <location>
        <begin position="435"/>
        <end position="459"/>
    </location>
</feature>
<evidence type="ECO:0000256" key="6">
    <source>
        <dbReference type="SAM" id="Phobius"/>
    </source>
</evidence>
<dbReference type="GO" id="GO:0005886">
    <property type="term" value="C:plasma membrane"/>
    <property type="evidence" value="ECO:0007669"/>
    <property type="project" value="UniProtKB-SubCell"/>
</dbReference>
<protein>
    <submittedName>
        <fullName evidence="9">Putative ABC transport system permease protein</fullName>
    </submittedName>
</protein>
<feature type="transmembrane region" description="Helical" evidence="6">
    <location>
        <begin position="298"/>
        <end position="322"/>
    </location>
</feature>
<dbReference type="InterPro" id="IPR003838">
    <property type="entry name" value="ABC3_permease_C"/>
</dbReference>
<dbReference type="Pfam" id="PF12704">
    <property type="entry name" value="MacB_PCD"/>
    <property type="match status" value="1"/>
</dbReference>
<keyword evidence="2" id="KW-1003">Cell membrane</keyword>
<dbReference type="Proteomes" id="UP000294498">
    <property type="component" value="Unassembled WGS sequence"/>
</dbReference>
<keyword evidence="4 6" id="KW-1133">Transmembrane helix</keyword>
<dbReference type="Pfam" id="PF02687">
    <property type="entry name" value="FtsX"/>
    <property type="match status" value="2"/>
</dbReference>
<reference evidence="9 10" key="1">
    <citation type="submission" date="2019-03" db="EMBL/GenBank/DDBJ databases">
        <title>Genomic Encyclopedia of Type Strains, Phase IV (KMG-IV): sequencing the most valuable type-strain genomes for metagenomic binning, comparative biology and taxonomic classification.</title>
        <authorList>
            <person name="Goeker M."/>
        </authorList>
    </citation>
    <scope>NUCLEOTIDE SEQUENCE [LARGE SCALE GENOMIC DNA]</scope>
    <source>
        <strain evidence="9 10">DSM 100059</strain>
    </source>
</reference>
<feature type="transmembrane region" description="Helical" evidence="6">
    <location>
        <begin position="772"/>
        <end position="792"/>
    </location>
</feature>
<evidence type="ECO:0000256" key="2">
    <source>
        <dbReference type="ARBA" id="ARBA00022475"/>
    </source>
</evidence>
<dbReference type="InterPro" id="IPR050250">
    <property type="entry name" value="Macrolide_Exporter_MacB"/>
</dbReference>
<sequence length="811" mass="89168">MIKQFCKVALRNLGRQKALALINVLGLSVGLTCFIVFLLYAVNESGYDRFHKRAGDIYRVVEWAEGLPDREPGGYAGLSMAMGPALAQDLPEVERFVRFRTRGRVLVKVGDQVSRLSVSFADTPFFSMFSFPLVSGSPAHVLEGTHSIVLTQDMAARLFGRQDVTGRFLQVKIDTAFETFQVTGIAQNLPSNSIFNFGLLIGYPYALVHADARALTDWYETMGDETFVQLKPGSKLSVAQMVAFRERHLPDEERDLIQRKQWNGKGTPPITFRLQPLTDIHTNPHIDGTGDPVEPRQVWLLIAMAAGILLIACINFTTLSIGRSASRAKEIGVRKVIGSRRNHLVVQFLAEALVLTTVSALLALLLTALLLPLVSSLTGVALHLSFSRFPELWWMLTGLTVLTGLMAGAYPALVLSGFKPLDVFKSKVRLRGSNLFTRSLVVAQFVLSAGLLTGTFVILQQVSFMRNKDLGFHKENVIDIDASGVDDPRVYRTFRRRALGNAHVLGVTSAEIGLGEGSGFMGSGYSFRGKGGGSIEYPVAPGYIDVMGMTLLAGRDFDRNMSSDSTGAVVVNQALLQEFHIPLDSALDQVLEKADDNGRKIPYSIIGVVRDFNFVSLSQQVRPQLFFWPARLKVNHIYVRVTAGDPSIVLPFLARTWKTLVPSLAFRYNFQDEEMNRFYATETRWIQILGLAGGIAIGLACLGLFGLAALVSVNRHKEIGIRKVLGASVGSIVRLLSVEFSRLVLVALVIAAPLAWYFAHRWLEGYAYRIGIQWWVFLLTGGVTLGVALLTVGGHALRAALGNPVEGLREE</sequence>
<evidence type="ECO:0000313" key="9">
    <source>
        <dbReference type="EMBL" id="TDW96561.1"/>
    </source>
</evidence>
<dbReference type="PANTHER" id="PTHR30572">
    <property type="entry name" value="MEMBRANE COMPONENT OF TRANSPORTER-RELATED"/>
    <property type="match status" value="1"/>
</dbReference>
<evidence type="ECO:0000256" key="5">
    <source>
        <dbReference type="ARBA" id="ARBA00023136"/>
    </source>
</evidence>
<dbReference type="PANTHER" id="PTHR30572:SF18">
    <property type="entry name" value="ABC-TYPE MACROLIDE FAMILY EXPORT SYSTEM PERMEASE COMPONENT 2"/>
    <property type="match status" value="1"/>
</dbReference>
<keyword evidence="3 6" id="KW-0812">Transmembrane</keyword>
<evidence type="ECO:0000256" key="4">
    <source>
        <dbReference type="ARBA" id="ARBA00022989"/>
    </source>
</evidence>
<feature type="transmembrane region" description="Helical" evidence="6">
    <location>
        <begin position="343"/>
        <end position="372"/>
    </location>
</feature>
<comment type="caution">
    <text evidence="9">The sequence shown here is derived from an EMBL/GenBank/DDBJ whole genome shotgun (WGS) entry which is preliminary data.</text>
</comment>
<feature type="transmembrane region" description="Helical" evidence="6">
    <location>
        <begin position="685"/>
        <end position="713"/>
    </location>
</feature>
<dbReference type="EMBL" id="SODV01000002">
    <property type="protein sequence ID" value="TDW96561.1"/>
    <property type="molecule type" value="Genomic_DNA"/>
</dbReference>
<gene>
    <name evidence="9" type="ORF">EDB95_4392</name>
</gene>
<feature type="domain" description="MacB-like periplasmic core" evidence="8">
    <location>
        <begin position="21"/>
        <end position="236"/>
    </location>
</feature>
<feature type="transmembrane region" description="Helical" evidence="6">
    <location>
        <begin position="743"/>
        <end position="760"/>
    </location>
</feature>
<evidence type="ECO:0000256" key="3">
    <source>
        <dbReference type="ARBA" id="ARBA00022692"/>
    </source>
</evidence>
<keyword evidence="10" id="KW-1185">Reference proteome</keyword>
<evidence type="ECO:0000259" key="7">
    <source>
        <dbReference type="Pfam" id="PF02687"/>
    </source>
</evidence>
<evidence type="ECO:0000256" key="1">
    <source>
        <dbReference type="ARBA" id="ARBA00004651"/>
    </source>
</evidence>
<dbReference type="RefSeq" id="WP_133997211.1">
    <property type="nucleotide sequence ID" value="NZ_SODV01000002.1"/>
</dbReference>
<name>A0A4R8DG17_9BACT</name>
<comment type="subcellular location">
    <subcellularLocation>
        <location evidence="1">Cell membrane</location>
        <topology evidence="1">Multi-pass membrane protein</topology>
    </subcellularLocation>
</comment>
<evidence type="ECO:0000259" key="8">
    <source>
        <dbReference type="Pfam" id="PF12704"/>
    </source>
</evidence>
<dbReference type="OrthoDB" id="1451596at2"/>
<organism evidence="9 10">
    <name type="scientific">Dinghuibacter silviterrae</name>
    <dbReference type="NCBI Taxonomy" id="1539049"/>
    <lineage>
        <taxon>Bacteria</taxon>
        <taxon>Pseudomonadati</taxon>
        <taxon>Bacteroidota</taxon>
        <taxon>Chitinophagia</taxon>
        <taxon>Chitinophagales</taxon>
        <taxon>Chitinophagaceae</taxon>
        <taxon>Dinghuibacter</taxon>
    </lineage>
</organism>
<evidence type="ECO:0000313" key="10">
    <source>
        <dbReference type="Proteomes" id="UP000294498"/>
    </source>
</evidence>
<feature type="domain" description="ABC3 transporter permease C-terminal" evidence="7">
    <location>
        <begin position="303"/>
        <end position="417"/>
    </location>
</feature>
<feature type="transmembrane region" description="Helical" evidence="6">
    <location>
        <begin position="392"/>
        <end position="415"/>
    </location>
</feature>
<dbReference type="InterPro" id="IPR025857">
    <property type="entry name" value="MacB_PCD"/>
</dbReference>
<feature type="transmembrane region" description="Helical" evidence="6">
    <location>
        <begin position="20"/>
        <end position="42"/>
    </location>
</feature>
<dbReference type="GO" id="GO:0022857">
    <property type="term" value="F:transmembrane transporter activity"/>
    <property type="evidence" value="ECO:0007669"/>
    <property type="project" value="TreeGrafter"/>
</dbReference>
<dbReference type="AlphaFoldDB" id="A0A4R8DG17"/>
<feature type="domain" description="ABC3 transporter permease C-terminal" evidence="7">
    <location>
        <begin position="692"/>
        <end position="798"/>
    </location>
</feature>
<proteinExistence type="predicted"/>
<keyword evidence="5 6" id="KW-0472">Membrane</keyword>
<accession>A0A4R8DG17</accession>